<dbReference type="GO" id="GO:0005283">
    <property type="term" value="F:amino acid:sodium symporter activity"/>
    <property type="evidence" value="ECO:0007669"/>
    <property type="project" value="TreeGrafter"/>
</dbReference>
<feature type="transmembrane region" description="Helical" evidence="17">
    <location>
        <begin position="650"/>
        <end position="667"/>
    </location>
</feature>
<evidence type="ECO:0000256" key="12">
    <source>
        <dbReference type="ARBA" id="ARBA00023201"/>
    </source>
</evidence>
<feature type="binding site" evidence="14">
    <location>
        <position position="552"/>
    </location>
    <ligand>
        <name>Na(+)</name>
        <dbReference type="ChEBI" id="CHEBI:29101"/>
        <label>1</label>
    </ligand>
</feature>
<protein>
    <recommendedName>
        <fullName evidence="15">Transporter</fullName>
    </recommendedName>
</protein>
<dbReference type="GO" id="GO:0005886">
    <property type="term" value="C:plasma membrane"/>
    <property type="evidence" value="ECO:0007669"/>
    <property type="project" value="TreeGrafter"/>
</dbReference>
<sequence length="750" mass="83541">MTVIDIVKAASNSYGTCVKSEIMASGANNPAFDADTDPAHPIQIIHVNPATPHINQMHESKSVPSMRDPTQDLTGSTVTLTHDKSESLEQGLDMHPISNTISTATLTNGDYGSRIILVEDKLAGIPIESAPPYDTLDVNLNEKTPRGGIYTVTNYAANIRRNIDAAPPSLSEKDLEKKDVDEEDETSTGRDTWGKEIEFLLSCIAMSVGLGNVWRFPFIALDNGGGAFVIPYIIVLIIIGKPIYYMEMLIGQFSSRGSAKVYDMCPAFRGGGVGQVFAITVVTTYYTFLMALTLKYMIDSFSAELPWSVCRPEWGPCVDSSVGNISTLIDESTGRLMVKTSAELYFTREVLKEKDTIHDGLGIPNYRLVICLFISWSIVAGLLIKGVKSSGKASYFLAIFPYVVLGILFTRAVTLPGAMKGLEYFFRPQWDKLFEPKVWYNAVTQVFFSLSVCFGNVIMYSSYNKFRHNVSRDAAIITSIDTFTSLLAGSTVFGILGHLAYKVGTDDVGIVVKGGPGLAFISYPDAIAKFDWFPQGFSVLFFFMLYTLGIGSNVAMTSCIMTIFKDKFKHIAHWKITMSIAVVMFSIAIVYTTPGGQFVLELVDHHGATFVVFFLAIIELMTFCWIYGVKRLCDDVYFMLGYRPNVIWRMCWKFITPIVMIVIFIYSLISLKPVTYNGYVYKDSHYAIGWCITALGISQVPIWATVSFLRQPKAENSIKRFLNTFRPLPNWGPTNPVLLRKYKEYITTID</sequence>
<keyword evidence="8 14" id="KW-0915">Sodium</keyword>
<keyword evidence="5 15" id="KW-0769">Symport</keyword>
<evidence type="ECO:0000256" key="4">
    <source>
        <dbReference type="ARBA" id="ARBA00022692"/>
    </source>
</evidence>
<dbReference type="GO" id="GO:0089718">
    <property type="term" value="P:amino acid import across plasma membrane"/>
    <property type="evidence" value="ECO:0007669"/>
    <property type="project" value="TreeGrafter"/>
</dbReference>
<evidence type="ECO:0000256" key="8">
    <source>
        <dbReference type="ARBA" id="ARBA00023053"/>
    </source>
</evidence>
<evidence type="ECO:0000256" key="13">
    <source>
        <dbReference type="ARBA" id="ARBA00037785"/>
    </source>
</evidence>
<dbReference type="InterPro" id="IPR037272">
    <property type="entry name" value="SNS_sf"/>
</dbReference>
<evidence type="ECO:0000256" key="17">
    <source>
        <dbReference type="SAM" id="Phobius"/>
    </source>
</evidence>
<evidence type="ECO:0000256" key="3">
    <source>
        <dbReference type="ARBA" id="ARBA00022448"/>
    </source>
</evidence>
<evidence type="ECO:0000256" key="15">
    <source>
        <dbReference type="RuleBase" id="RU003732"/>
    </source>
</evidence>
<reference evidence="19" key="2">
    <citation type="submission" date="2018-07" db="EMBL/GenBank/DDBJ databases">
        <authorList>
            <person name="Quirk P.G."/>
            <person name="Krulwich T.A."/>
        </authorList>
    </citation>
    <scope>NUCLEOTIDE SEQUENCE</scope>
</reference>
<evidence type="ECO:0000256" key="5">
    <source>
        <dbReference type="ARBA" id="ARBA00022847"/>
    </source>
</evidence>
<feature type="binding site" evidence="14">
    <location>
        <position position="212"/>
    </location>
    <ligand>
        <name>Na(+)</name>
        <dbReference type="ChEBI" id="CHEBI:29101"/>
        <label>1</label>
    </ligand>
</feature>
<dbReference type="SUPFAM" id="SSF161070">
    <property type="entry name" value="SNF-like"/>
    <property type="match status" value="1"/>
</dbReference>
<feature type="transmembrane region" description="Helical" evidence="17">
    <location>
        <begin position="475"/>
        <end position="501"/>
    </location>
</feature>
<keyword evidence="14" id="KW-0479">Metal-binding</keyword>
<dbReference type="Pfam" id="PF00209">
    <property type="entry name" value="SNF"/>
    <property type="match status" value="1"/>
</dbReference>
<feature type="transmembrane region" description="Helical" evidence="17">
    <location>
        <begin position="606"/>
        <end position="629"/>
    </location>
</feature>
<feature type="transmembrane region" description="Helical" evidence="17">
    <location>
        <begin position="687"/>
        <end position="709"/>
    </location>
</feature>
<keyword evidence="4 15" id="KW-0812">Transmembrane</keyword>
<dbReference type="AlphaFoldDB" id="A0A336L6Q2"/>
<feature type="binding site" evidence="14">
    <location>
        <position position="449"/>
    </location>
    <ligand>
        <name>Na(+)</name>
        <dbReference type="ChEBI" id="CHEBI:29101"/>
        <label>1</label>
    </ligand>
</feature>
<feature type="region of interest" description="Disordered" evidence="16">
    <location>
        <begin position="168"/>
        <end position="189"/>
    </location>
</feature>
<accession>A0A336L6Q2</accession>
<dbReference type="EMBL" id="UFQT01002057">
    <property type="protein sequence ID" value="SSX32554.1"/>
    <property type="molecule type" value="Genomic_DNA"/>
</dbReference>
<feature type="compositionally biased region" description="Basic and acidic residues" evidence="16">
    <location>
        <begin position="171"/>
        <end position="180"/>
    </location>
</feature>
<dbReference type="PANTHER" id="PTHR11616:SF321">
    <property type="entry name" value="SODIUM-DEPENDENT NUTRIENT AMINO ACID TRANSPORTER 1-RELATED"/>
    <property type="match status" value="1"/>
</dbReference>
<dbReference type="GO" id="GO:0015179">
    <property type="term" value="F:L-amino acid transmembrane transporter activity"/>
    <property type="evidence" value="ECO:0007669"/>
    <property type="project" value="TreeGrafter"/>
</dbReference>
<comment type="function">
    <text evidence="13">Unusual broad substrate spectrum amino acid:sodium cotransporter that promotes absorption of the D isomers of essential amino acids. Neutral amino acids are the preferred substrates, especially methionine and phenylalanine.</text>
</comment>
<dbReference type="PROSITE" id="PS00754">
    <property type="entry name" value="NA_NEUROTRAN_SYMP_2"/>
    <property type="match status" value="1"/>
</dbReference>
<name>A0A336L6Q2_CULSO</name>
<feature type="transmembrane region" description="Helical" evidence="17">
    <location>
        <begin position="396"/>
        <end position="418"/>
    </location>
</feature>
<evidence type="ECO:0000313" key="18">
    <source>
        <dbReference type="EMBL" id="SSX13114.1"/>
    </source>
</evidence>
<keyword evidence="6" id="KW-0029">Amino-acid transport</keyword>
<organism evidence="18">
    <name type="scientific">Culicoides sonorensis</name>
    <name type="common">Biting midge</name>
    <dbReference type="NCBI Taxonomy" id="179676"/>
    <lineage>
        <taxon>Eukaryota</taxon>
        <taxon>Metazoa</taxon>
        <taxon>Ecdysozoa</taxon>
        <taxon>Arthropoda</taxon>
        <taxon>Hexapoda</taxon>
        <taxon>Insecta</taxon>
        <taxon>Pterygota</taxon>
        <taxon>Neoptera</taxon>
        <taxon>Endopterygota</taxon>
        <taxon>Diptera</taxon>
        <taxon>Nematocera</taxon>
        <taxon>Chironomoidea</taxon>
        <taxon>Ceratopogonidae</taxon>
        <taxon>Ceratopogoninae</taxon>
        <taxon>Culicoides</taxon>
        <taxon>Monoculicoides</taxon>
    </lineage>
</organism>
<evidence type="ECO:0000256" key="14">
    <source>
        <dbReference type="PIRSR" id="PIRSR600175-1"/>
    </source>
</evidence>
<dbReference type="PROSITE" id="PS50267">
    <property type="entry name" value="NA_NEUROTRAN_SYMP_3"/>
    <property type="match status" value="1"/>
</dbReference>
<evidence type="ECO:0000256" key="10">
    <source>
        <dbReference type="ARBA" id="ARBA00023136"/>
    </source>
</evidence>
<evidence type="ECO:0000256" key="6">
    <source>
        <dbReference type="ARBA" id="ARBA00022970"/>
    </source>
</evidence>
<keyword evidence="9" id="KW-0406">Ion transport</keyword>
<evidence type="ECO:0000256" key="2">
    <source>
        <dbReference type="ARBA" id="ARBA00006459"/>
    </source>
</evidence>
<comment type="subcellular location">
    <subcellularLocation>
        <location evidence="1">Membrane</location>
        <topology evidence="1">Multi-pass membrane protein</topology>
    </subcellularLocation>
</comment>
<dbReference type="InterPro" id="IPR000175">
    <property type="entry name" value="Na/ntran_symport"/>
</dbReference>
<feature type="transmembrane region" description="Helical" evidence="17">
    <location>
        <begin position="539"/>
        <end position="564"/>
    </location>
</feature>
<comment type="similarity">
    <text evidence="2 15">Belongs to the sodium:neurotransmitter symporter (SNF) (TC 2.A.22) family.</text>
</comment>
<feature type="transmembrane region" description="Helical" evidence="17">
    <location>
        <begin position="267"/>
        <end position="288"/>
    </location>
</feature>
<feature type="transmembrane region" description="Helical" evidence="17">
    <location>
        <begin position="576"/>
        <end position="594"/>
    </location>
</feature>
<feature type="transmembrane region" description="Helical" evidence="17">
    <location>
        <begin position="366"/>
        <end position="384"/>
    </location>
</feature>
<feature type="binding site" evidence="14">
    <location>
        <position position="208"/>
    </location>
    <ligand>
        <name>Na(+)</name>
        <dbReference type="ChEBI" id="CHEBI:29101"/>
        <label>1</label>
    </ligand>
</feature>
<evidence type="ECO:0000256" key="7">
    <source>
        <dbReference type="ARBA" id="ARBA00022989"/>
    </source>
</evidence>
<dbReference type="GO" id="GO:0046872">
    <property type="term" value="F:metal ion binding"/>
    <property type="evidence" value="ECO:0007669"/>
    <property type="project" value="UniProtKB-KW"/>
</dbReference>
<feature type="transmembrane region" description="Helical" evidence="17">
    <location>
        <begin position="438"/>
        <end position="463"/>
    </location>
</feature>
<evidence type="ECO:0000256" key="11">
    <source>
        <dbReference type="ARBA" id="ARBA00023180"/>
    </source>
</evidence>
<evidence type="ECO:0000256" key="16">
    <source>
        <dbReference type="SAM" id="MobiDB-lite"/>
    </source>
</evidence>
<dbReference type="PRINTS" id="PR00176">
    <property type="entry name" value="NANEUSMPORT"/>
</dbReference>
<dbReference type="EMBL" id="UFQS01002057">
    <property type="protein sequence ID" value="SSX13114.1"/>
    <property type="molecule type" value="Genomic_DNA"/>
</dbReference>
<keyword evidence="12" id="KW-0739">Sodium transport</keyword>
<feature type="transmembrane region" description="Helical" evidence="17">
    <location>
        <begin position="226"/>
        <end position="246"/>
    </location>
</feature>
<feature type="binding site" evidence="14">
    <location>
        <position position="548"/>
    </location>
    <ligand>
        <name>Na(+)</name>
        <dbReference type="ChEBI" id="CHEBI:29101"/>
        <label>1</label>
    </ligand>
</feature>
<reference evidence="18" key="1">
    <citation type="submission" date="2018-04" db="EMBL/GenBank/DDBJ databases">
        <authorList>
            <person name="Go L.Y."/>
            <person name="Mitchell J.A."/>
        </authorList>
    </citation>
    <scope>NUCLEOTIDE SEQUENCE</scope>
    <source>
        <tissue evidence="18">Whole organism</tissue>
    </source>
</reference>
<evidence type="ECO:0000256" key="1">
    <source>
        <dbReference type="ARBA" id="ARBA00004141"/>
    </source>
</evidence>
<evidence type="ECO:0000313" key="19">
    <source>
        <dbReference type="EMBL" id="SSX32554.1"/>
    </source>
</evidence>
<keyword evidence="7 17" id="KW-1133">Transmembrane helix</keyword>
<dbReference type="VEuPathDB" id="VectorBase:CSON005118"/>
<gene>
    <name evidence="18" type="primary">CSON005118</name>
</gene>
<keyword evidence="3 15" id="KW-0813">Transport</keyword>
<proteinExistence type="inferred from homology"/>
<dbReference type="PROSITE" id="PS00610">
    <property type="entry name" value="NA_NEUROTRAN_SYMP_1"/>
    <property type="match status" value="1"/>
</dbReference>
<keyword evidence="10 17" id="KW-0472">Membrane</keyword>
<feature type="transmembrane region" description="Helical" evidence="17">
    <location>
        <begin position="199"/>
        <end position="220"/>
    </location>
</feature>
<evidence type="ECO:0000256" key="9">
    <source>
        <dbReference type="ARBA" id="ARBA00023065"/>
    </source>
</evidence>
<dbReference type="PANTHER" id="PTHR11616">
    <property type="entry name" value="SODIUM/CHLORIDE DEPENDENT TRANSPORTER"/>
    <property type="match status" value="1"/>
</dbReference>
<dbReference type="CDD" id="cd10324">
    <property type="entry name" value="SLC6sbd"/>
    <property type="match status" value="1"/>
</dbReference>
<keyword evidence="11" id="KW-0325">Glycoprotein</keyword>